<evidence type="ECO:0000313" key="1">
    <source>
        <dbReference type="EMBL" id="QJA60691.1"/>
    </source>
</evidence>
<protein>
    <submittedName>
        <fullName evidence="1">Uncharacterized protein</fullName>
    </submittedName>
</protein>
<sequence length="133" mass="14608">MTYKSIVLELRCDIKALATVARFFRANNIPINSRGGLAREAVETFAAWLIESKKVQSINTAEEALSVLIGFGLVGKDQPIQIKADLLKQLADESEQQTDRSALKKAIEIAASLTEEDIERQFNSNPKNGGSDD</sequence>
<proteinExistence type="predicted"/>
<dbReference type="EMBL" id="MT142523">
    <property type="protein sequence ID" value="QJA84053.1"/>
    <property type="molecule type" value="Genomic_DNA"/>
</dbReference>
<name>A0A6M3IU30_9ZZZZ</name>
<gene>
    <name evidence="2" type="ORF">MM415A00229_0001</name>
    <name evidence="1" type="ORF">MM415B01070_0025</name>
</gene>
<organism evidence="1">
    <name type="scientific">viral metagenome</name>
    <dbReference type="NCBI Taxonomy" id="1070528"/>
    <lineage>
        <taxon>unclassified sequences</taxon>
        <taxon>metagenomes</taxon>
        <taxon>organismal metagenomes</taxon>
    </lineage>
</organism>
<dbReference type="AlphaFoldDB" id="A0A6M3IU30"/>
<reference evidence="1" key="1">
    <citation type="submission" date="2020-03" db="EMBL/GenBank/DDBJ databases">
        <title>The deep terrestrial virosphere.</title>
        <authorList>
            <person name="Holmfeldt K."/>
            <person name="Nilsson E."/>
            <person name="Simone D."/>
            <person name="Lopez-Fernandez M."/>
            <person name="Wu X."/>
            <person name="de Brujin I."/>
            <person name="Lundin D."/>
            <person name="Andersson A."/>
            <person name="Bertilsson S."/>
            <person name="Dopson M."/>
        </authorList>
    </citation>
    <scope>NUCLEOTIDE SEQUENCE</scope>
    <source>
        <strain evidence="2">MM415A00229</strain>
        <strain evidence="1">MM415B01070</strain>
    </source>
</reference>
<dbReference type="EMBL" id="MT141417">
    <property type="protein sequence ID" value="QJA60691.1"/>
    <property type="molecule type" value="Genomic_DNA"/>
</dbReference>
<accession>A0A6M3IU30</accession>
<evidence type="ECO:0000313" key="2">
    <source>
        <dbReference type="EMBL" id="QJA84053.1"/>
    </source>
</evidence>